<dbReference type="AlphaFoldDB" id="A0A1P8UP66"/>
<dbReference type="KEGG" id="paby:Ga0080574_TMP870"/>
<accession>A0A1P8UP66</accession>
<dbReference type="RefSeq" id="WP_076695538.1">
    <property type="nucleotide sequence ID" value="NZ_CP015093.1"/>
</dbReference>
<evidence type="ECO:0000313" key="3">
    <source>
        <dbReference type="Proteomes" id="UP000187059"/>
    </source>
</evidence>
<proteinExistence type="predicted"/>
<keyword evidence="1" id="KW-0472">Membrane</keyword>
<feature type="transmembrane region" description="Helical" evidence="1">
    <location>
        <begin position="6"/>
        <end position="27"/>
    </location>
</feature>
<evidence type="ECO:0000313" key="2">
    <source>
        <dbReference type="EMBL" id="APZ51204.1"/>
    </source>
</evidence>
<evidence type="ECO:0000256" key="1">
    <source>
        <dbReference type="SAM" id="Phobius"/>
    </source>
</evidence>
<organism evidence="2 3">
    <name type="scientific">Salipiger abyssi</name>
    <dbReference type="NCBI Taxonomy" id="1250539"/>
    <lineage>
        <taxon>Bacteria</taxon>
        <taxon>Pseudomonadati</taxon>
        <taxon>Pseudomonadota</taxon>
        <taxon>Alphaproteobacteria</taxon>
        <taxon>Rhodobacterales</taxon>
        <taxon>Roseobacteraceae</taxon>
        <taxon>Salipiger</taxon>
    </lineage>
</organism>
<dbReference type="OrthoDB" id="7875737at2"/>
<dbReference type="STRING" id="1250539.Ga0080574_TMP870"/>
<dbReference type="EMBL" id="CP015093">
    <property type="protein sequence ID" value="APZ51204.1"/>
    <property type="molecule type" value="Genomic_DNA"/>
</dbReference>
<sequence>MEWLIWLGAAVSALGLGGLFWSIAKVWRARRAGLSDEALREVVRKAVPLNMGALMLSVLGLMMVIIGIFLG</sequence>
<keyword evidence="3" id="KW-1185">Reference proteome</keyword>
<keyword evidence="1" id="KW-1133">Transmembrane helix</keyword>
<dbReference type="Proteomes" id="UP000187059">
    <property type="component" value="Chromosome"/>
</dbReference>
<name>A0A1P8UP66_9RHOB</name>
<reference evidence="2 3" key="1">
    <citation type="submission" date="2016-04" db="EMBL/GenBank/DDBJ databases">
        <title>Deep-sea bacteria in the southern Pacific.</title>
        <authorList>
            <person name="Tang K."/>
        </authorList>
    </citation>
    <scope>NUCLEOTIDE SEQUENCE [LARGE SCALE GENOMIC DNA]</scope>
    <source>
        <strain evidence="2 3">JLT2014</strain>
    </source>
</reference>
<gene>
    <name evidence="2" type="ORF">Ga0080574_TMP870</name>
</gene>
<feature type="transmembrane region" description="Helical" evidence="1">
    <location>
        <begin position="47"/>
        <end position="70"/>
    </location>
</feature>
<protein>
    <submittedName>
        <fullName evidence="2">Uncharacterized protein</fullName>
    </submittedName>
</protein>
<keyword evidence="1" id="KW-0812">Transmembrane</keyword>